<dbReference type="Proteomes" id="UP000053558">
    <property type="component" value="Unassembled WGS sequence"/>
</dbReference>
<dbReference type="AlphaFoldDB" id="A0A5M3MWR0"/>
<dbReference type="OMA" id="KILIWKQ"/>
<dbReference type="GeneID" id="19210063"/>
<evidence type="ECO:0000313" key="2">
    <source>
        <dbReference type="Proteomes" id="UP000053558"/>
    </source>
</evidence>
<dbReference type="EMBL" id="JH711575">
    <property type="protein sequence ID" value="EIW83578.1"/>
    <property type="molecule type" value="Genomic_DNA"/>
</dbReference>
<dbReference type="RefSeq" id="XP_007765452.1">
    <property type="nucleotide sequence ID" value="XM_007767262.1"/>
</dbReference>
<dbReference type="InterPro" id="IPR029044">
    <property type="entry name" value="Nucleotide-diphossugar_trans"/>
</dbReference>
<evidence type="ECO:0000313" key="1">
    <source>
        <dbReference type="EMBL" id="EIW83578.1"/>
    </source>
</evidence>
<dbReference type="SUPFAM" id="SSF53448">
    <property type="entry name" value="Nucleotide-diphospho-sugar transferases"/>
    <property type="match status" value="1"/>
</dbReference>
<dbReference type="GO" id="GO:0016757">
    <property type="term" value="F:glycosyltransferase activity"/>
    <property type="evidence" value="ECO:0007669"/>
    <property type="project" value="InterPro"/>
</dbReference>
<dbReference type="KEGG" id="cput:CONPUDRAFT_80261"/>
<dbReference type="Gene3D" id="3.90.550.10">
    <property type="entry name" value="Spore Coat Polysaccharide Biosynthesis Protein SpsA, Chain A"/>
    <property type="match status" value="1"/>
</dbReference>
<name>A0A5M3MWR0_CONPW</name>
<sequence>MTINGAFMSVLTKAYYLPGAMVLAESLRAVGSKYPYVVLVSTDFPEEGIAALKNRGLTVGFIEVLQPTEGSRPKVAGDDLRFSDCWSKLRVYGMDEYDRVVLLDADMLVRRNMDELMEMDLPEGGIAASHPCVCNRRDPKFYPADWLPENCAYTPLSHPSALTEATEITEDCPRPHTLLNGGLIVFNPSKELFQEISHYLFTSPLVPTFTRTDSDLLGHFFEGKYKPLPWMYNALKTLRTMHPDMWRDEEVRNVHYLRADKPWLERVVKGKGGEYETLNQWWWDTYENLERDMKENDPEGLEYLLTTVAH</sequence>
<proteinExistence type="predicted"/>
<reference evidence="2" key="1">
    <citation type="journal article" date="2012" name="Science">
        <title>The Paleozoic origin of enzymatic lignin decomposition reconstructed from 31 fungal genomes.</title>
        <authorList>
            <person name="Floudas D."/>
            <person name="Binder M."/>
            <person name="Riley R."/>
            <person name="Barry K."/>
            <person name="Blanchette R.A."/>
            <person name="Henrissat B."/>
            <person name="Martinez A.T."/>
            <person name="Otillar R."/>
            <person name="Spatafora J.W."/>
            <person name="Yadav J.S."/>
            <person name="Aerts A."/>
            <person name="Benoit I."/>
            <person name="Boyd A."/>
            <person name="Carlson A."/>
            <person name="Copeland A."/>
            <person name="Coutinho P.M."/>
            <person name="de Vries R.P."/>
            <person name="Ferreira P."/>
            <person name="Findley K."/>
            <person name="Foster B."/>
            <person name="Gaskell J."/>
            <person name="Glotzer D."/>
            <person name="Gorecki P."/>
            <person name="Heitman J."/>
            <person name="Hesse C."/>
            <person name="Hori C."/>
            <person name="Igarashi K."/>
            <person name="Jurgens J.A."/>
            <person name="Kallen N."/>
            <person name="Kersten P."/>
            <person name="Kohler A."/>
            <person name="Kuees U."/>
            <person name="Kumar T.K.A."/>
            <person name="Kuo A."/>
            <person name="LaButti K."/>
            <person name="Larrondo L.F."/>
            <person name="Lindquist E."/>
            <person name="Ling A."/>
            <person name="Lombard V."/>
            <person name="Lucas S."/>
            <person name="Lundell T."/>
            <person name="Martin R."/>
            <person name="McLaughlin D.J."/>
            <person name="Morgenstern I."/>
            <person name="Morin E."/>
            <person name="Murat C."/>
            <person name="Nagy L.G."/>
            <person name="Nolan M."/>
            <person name="Ohm R.A."/>
            <person name="Patyshakuliyeva A."/>
            <person name="Rokas A."/>
            <person name="Ruiz-Duenas F.J."/>
            <person name="Sabat G."/>
            <person name="Salamov A."/>
            <person name="Samejima M."/>
            <person name="Schmutz J."/>
            <person name="Slot J.C."/>
            <person name="St John F."/>
            <person name="Stenlid J."/>
            <person name="Sun H."/>
            <person name="Sun S."/>
            <person name="Syed K."/>
            <person name="Tsang A."/>
            <person name="Wiebenga A."/>
            <person name="Young D."/>
            <person name="Pisabarro A."/>
            <person name="Eastwood D.C."/>
            <person name="Martin F."/>
            <person name="Cullen D."/>
            <person name="Grigoriev I.V."/>
            <person name="Hibbett D.S."/>
        </authorList>
    </citation>
    <scope>NUCLEOTIDE SEQUENCE [LARGE SCALE GENOMIC DNA]</scope>
    <source>
        <strain evidence="2">RWD-64-598 SS2</strain>
    </source>
</reference>
<gene>
    <name evidence="1" type="ORF">CONPUDRAFT_80261</name>
</gene>
<dbReference type="InterPro" id="IPR050587">
    <property type="entry name" value="GNT1/Glycosyltrans_8"/>
</dbReference>
<dbReference type="OrthoDB" id="2014201at2759"/>
<organism evidence="1 2">
    <name type="scientific">Coniophora puteana (strain RWD-64-598)</name>
    <name type="common">Brown rot fungus</name>
    <dbReference type="NCBI Taxonomy" id="741705"/>
    <lineage>
        <taxon>Eukaryota</taxon>
        <taxon>Fungi</taxon>
        <taxon>Dikarya</taxon>
        <taxon>Basidiomycota</taxon>
        <taxon>Agaricomycotina</taxon>
        <taxon>Agaricomycetes</taxon>
        <taxon>Agaricomycetidae</taxon>
        <taxon>Boletales</taxon>
        <taxon>Coniophorineae</taxon>
        <taxon>Coniophoraceae</taxon>
        <taxon>Coniophora</taxon>
    </lineage>
</organism>
<dbReference type="InterPro" id="IPR002495">
    <property type="entry name" value="Glyco_trans_8"/>
</dbReference>
<protein>
    <submittedName>
        <fullName evidence="1">Glycosyltransferase family 8 protein</fullName>
    </submittedName>
</protein>
<accession>A0A5M3MWR0</accession>
<dbReference type="Pfam" id="PF01501">
    <property type="entry name" value="Glyco_transf_8"/>
    <property type="match status" value="1"/>
</dbReference>
<keyword evidence="2" id="KW-1185">Reference proteome</keyword>
<comment type="caution">
    <text evidence="1">The sequence shown here is derived from an EMBL/GenBank/DDBJ whole genome shotgun (WGS) entry which is preliminary data.</text>
</comment>
<dbReference type="CDD" id="cd02537">
    <property type="entry name" value="GT8_Glycogenin"/>
    <property type="match status" value="1"/>
</dbReference>
<dbReference type="PANTHER" id="PTHR11183">
    <property type="entry name" value="GLYCOGENIN SUBFAMILY MEMBER"/>
    <property type="match status" value="1"/>
</dbReference>
<keyword evidence="1" id="KW-0808">Transferase</keyword>